<protein>
    <submittedName>
        <fullName evidence="2">Uncharacterized protein</fullName>
    </submittedName>
</protein>
<gene>
    <name evidence="2" type="ORF">Fot_32319</name>
</gene>
<evidence type="ECO:0000313" key="2">
    <source>
        <dbReference type="EMBL" id="KAL2508672.1"/>
    </source>
</evidence>
<dbReference type="AlphaFoldDB" id="A0ABD1T7H2"/>
<reference evidence="3" key="1">
    <citation type="submission" date="2024-07" db="EMBL/GenBank/DDBJ databases">
        <title>Two chromosome-level genome assemblies of Korean endemic species Abeliophyllum distichum and Forsythia ovata (Oleaceae).</title>
        <authorList>
            <person name="Jang H."/>
        </authorList>
    </citation>
    <scope>NUCLEOTIDE SEQUENCE [LARGE SCALE GENOMIC DNA]</scope>
</reference>
<proteinExistence type="predicted"/>
<name>A0ABD1T7H2_9LAMI</name>
<comment type="caution">
    <text evidence="2">The sequence shown here is derived from an EMBL/GenBank/DDBJ whole genome shotgun (WGS) entry which is preliminary data.</text>
</comment>
<dbReference type="EMBL" id="JBFOLJ010000009">
    <property type="protein sequence ID" value="KAL2508672.1"/>
    <property type="molecule type" value="Genomic_DNA"/>
</dbReference>
<sequence>MQYKRFLEDEEDIEVLEEDGLARRAMKSKITSSKSSQNLSIEVAGPSEAFEHDGLSVPEEDGVEKLRHIKNVFDGRAAKITLAILSMLSDHLAKVATTVDSFWTESWVEYSVQSFLGLKLIAAKALATQSMLLIEEVETIIQDLELTKRSTETTLRNTEKIIKDRDYFRERVT</sequence>
<feature type="coiled-coil region" evidence="1">
    <location>
        <begin position="134"/>
        <end position="161"/>
    </location>
</feature>
<organism evidence="2 3">
    <name type="scientific">Forsythia ovata</name>
    <dbReference type="NCBI Taxonomy" id="205694"/>
    <lineage>
        <taxon>Eukaryota</taxon>
        <taxon>Viridiplantae</taxon>
        <taxon>Streptophyta</taxon>
        <taxon>Embryophyta</taxon>
        <taxon>Tracheophyta</taxon>
        <taxon>Spermatophyta</taxon>
        <taxon>Magnoliopsida</taxon>
        <taxon>eudicotyledons</taxon>
        <taxon>Gunneridae</taxon>
        <taxon>Pentapetalae</taxon>
        <taxon>asterids</taxon>
        <taxon>lamiids</taxon>
        <taxon>Lamiales</taxon>
        <taxon>Oleaceae</taxon>
        <taxon>Forsythieae</taxon>
        <taxon>Forsythia</taxon>
    </lineage>
</organism>
<keyword evidence="3" id="KW-1185">Reference proteome</keyword>
<accession>A0ABD1T7H2</accession>
<dbReference type="Proteomes" id="UP001604277">
    <property type="component" value="Unassembled WGS sequence"/>
</dbReference>
<evidence type="ECO:0000256" key="1">
    <source>
        <dbReference type="SAM" id="Coils"/>
    </source>
</evidence>
<evidence type="ECO:0000313" key="3">
    <source>
        <dbReference type="Proteomes" id="UP001604277"/>
    </source>
</evidence>
<keyword evidence="1" id="KW-0175">Coiled coil</keyword>